<organism evidence="1">
    <name type="scientific">virus sp. ctuWX8</name>
    <dbReference type="NCBI Taxonomy" id="2826816"/>
    <lineage>
        <taxon>Viruses</taxon>
    </lineage>
</organism>
<proteinExistence type="predicted"/>
<protein>
    <submittedName>
        <fullName evidence="1">Transposase</fullName>
    </submittedName>
</protein>
<accession>A0A8S5R870</accession>
<reference evidence="1" key="1">
    <citation type="journal article" date="2021" name="Proc. Natl. Acad. Sci. U.S.A.">
        <title>A Catalog of Tens of Thousands of Viruses from Human Metagenomes Reveals Hidden Associations with Chronic Diseases.</title>
        <authorList>
            <person name="Tisza M.J."/>
            <person name="Buck C.B."/>
        </authorList>
    </citation>
    <scope>NUCLEOTIDE SEQUENCE</scope>
    <source>
        <strain evidence="1">CtuWX8</strain>
    </source>
</reference>
<name>A0A8S5R870_9VIRU</name>
<evidence type="ECO:0000313" key="1">
    <source>
        <dbReference type="EMBL" id="DAE27213.1"/>
    </source>
</evidence>
<sequence length="72" mass="8405">MALSLDERKYIKDAFPHGTQARIAERLGVTRASIQLYLVGKRNSEVIENAVLDEFDRVKAERKRLRERIFSE</sequence>
<dbReference type="EMBL" id="BK015831">
    <property type="protein sequence ID" value="DAE27213.1"/>
    <property type="molecule type" value="Genomic_DNA"/>
</dbReference>